<gene>
    <name evidence="2" type="ORF">JD78_01549</name>
</gene>
<dbReference type="InterPro" id="IPR036514">
    <property type="entry name" value="SGNH_hydro_sf"/>
</dbReference>
<reference evidence="2 3" key="1">
    <citation type="submission" date="2019-07" db="EMBL/GenBank/DDBJ databases">
        <title>R&amp;d 2014.</title>
        <authorList>
            <person name="Klenk H.-P."/>
        </authorList>
    </citation>
    <scope>NUCLEOTIDE SEQUENCE [LARGE SCALE GENOMIC DNA]</scope>
    <source>
        <strain evidence="2 3">DSM 45764</strain>
    </source>
</reference>
<evidence type="ECO:0000259" key="1">
    <source>
        <dbReference type="Pfam" id="PF13472"/>
    </source>
</evidence>
<feature type="domain" description="SGNH hydrolase-type esterase" evidence="1">
    <location>
        <begin position="6"/>
        <end position="181"/>
    </location>
</feature>
<dbReference type="EMBL" id="VLKF01000001">
    <property type="protein sequence ID" value="TWH73026.1"/>
    <property type="molecule type" value="Genomic_DNA"/>
</dbReference>
<dbReference type="InterPro" id="IPR013830">
    <property type="entry name" value="SGNH_hydro"/>
</dbReference>
<dbReference type="AlphaFoldDB" id="A0A562IQE4"/>
<proteinExistence type="predicted"/>
<comment type="caution">
    <text evidence="2">The sequence shown here is derived from an EMBL/GenBank/DDBJ whole genome shotgun (WGS) entry which is preliminary data.</text>
</comment>
<evidence type="ECO:0000313" key="3">
    <source>
        <dbReference type="Proteomes" id="UP000321490"/>
    </source>
</evidence>
<dbReference type="OrthoDB" id="3465773at2"/>
<dbReference type="RefSeq" id="WP_153361022.1">
    <property type="nucleotide sequence ID" value="NZ_JABGDC010000113.1"/>
</dbReference>
<sequence>MTVVAALGDSLTCGEGVGLRIEPAATWVGQVAAALPGAQLVPLAVAGARVADVRDRQLARLDETVAGGPDLATLLVGLNDVARSGFDADSVGAGVFGVVAALRGRGAEVLVGRLHDPAAVLRLRGPLATAVRRRTAAVNAAVDAAGALPGVHVVDLAGVPALAAGAGWAVDRVHPSRTGHQGLAVAAAGVLRTAGWDLPPLREPDPGRGPTVAAQAWWAVRHGLPYALGHARELGGPVASAVLHRG</sequence>
<accession>A0A562IQE4</accession>
<dbReference type="PANTHER" id="PTHR43784">
    <property type="entry name" value="GDSL-LIKE LIPASE/ACYLHYDROLASE, PUTATIVE (AFU_ORTHOLOGUE AFUA_2G00820)-RELATED"/>
    <property type="match status" value="1"/>
</dbReference>
<organism evidence="2 3">
    <name type="scientific">Modestobacter roseus</name>
    <dbReference type="NCBI Taxonomy" id="1181884"/>
    <lineage>
        <taxon>Bacteria</taxon>
        <taxon>Bacillati</taxon>
        <taxon>Actinomycetota</taxon>
        <taxon>Actinomycetes</taxon>
        <taxon>Geodermatophilales</taxon>
        <taxon>Geodermatophilaceae</taxon>
        <taxon>Modestobacter</taxon>
    </lineage>
</organism>
<dbReference type="PANTHER" id="PTHR43784:SF2">
    <property type="entry name" value="GDSL-LIKE LIPASE_ACYLHYDROLASE, PUTATIVE (AFU_ORTHOLOGUE AFUA_2G00820)-RELATED"/>
    <property type="match status" value="1"/>
</dbReference>
<name>A0A562IQE4_9ACTN</name>
<dbReference type="InterPro" id="IPR053140">
    <property type="entry name" value="GDSL_Rv0518-like"/>
</dbReference>
<protein>
    <submittedName>
        <fullName evidence="2">Lysophospholipase L1-like esterase</fullName>
    </submittedName>
</protein>
<keyword evidence="3" id="KW-1185">Reference proteome</keyword>
<dbReference type="Pfam" id="PF13472">
    <property type="entry name" value="Lipase_GDSL_2"/>
    <property type="match status" value="1"/>
</dbReference>
<dbReference type="Proteomes" id="UP000321490">
    <property type="component" value="Unassembled WGS sequence"/>
</dbReference>
<dbReference type="SUPFAM" id="SSF52266">
    <property type="entry name" value="SGNH hydrolase"/>
    <property type="match status" value="1"/>
</dbReference>
<dbReference type="Gene3D" id="3.40.50.1110">
    <property type="entry name" value="SGNH hydrolase"/>
    <property type="match status" value="1"/>
</dbReference>
<evidence type="ECO:0000313" key="2">
    <source>
        <dbReference type="EMBL" id="TWH73026.1"/>
    </source>
</evidence>